<dbReference type="Gene3D" id="1.25.40.390">
    <property type="match status" value="1"/>
</dbReference>
<dbReference type="Proteomes" id="UP000008630">
    <property type="component" value="Chromosome"/>
</dbReference>
<dbReference type="STRING" id="693979.Bache_0009"/>
<evidence type="ECO:0000313" key="3">
    <source>
        <dbReference type="Proteomes" id="UP000008630"/>
    </source>
</evidence>
<evidence type="ECO:0000256" key="1">
    <source>
        <dbReference type="SAM" id="SignalP"/>
    </source>
</evidence>
<dbReference type="InterPro" id="IPR011990">
    <property type="entry name" value="TPR-like_helical_dom_sf"/>
</dbReference>
<evidence type="ECO:0008006" key="4">
    <source>
        <dbReference type="Google" id="ProtNLM"/>
    </source>
</evidence>
<protein>
    <recommendedName>
        <fullName evidence="4">Lipoprotein</fullName>
    </recommendedName>
</protein>
<evidence type="ECO:0000313" key="2">
    <source>
        <dbReference type="EMBL" id="ADV42039.1"/>
    </source>
</evidence>
<dbReference type="SUPFAM" id="SSF48452">
    <property type="entry name" value="TPR-like"/>
    <property type="match status" value="1"/>
</dbReference>
<dbReference type="PROSITE" id="PS51257">
    <property type="entry name" value="PROKAR_LIPOPROTEIN"/>
    <property type="match status" value="1"/>
</dbReference>
<reference evidence="2 3" key="2">
    <citation type="journal article" date="2011" name="Stand. Genomic Sci.">
        <title>Complete genome sequence of Bacteroides helcogenes type strain (P 36-108).</title>
        <authorList>
            <person name="Pati A."/>
            <person name="Gronow S."/>
            <person name="Zeytun A."/>
            <person name="Lapidus A."/>
            <person name="Nolan M."/>
            <person name="Hammon N."/>
            <person name="Deshpande S."/>
            <person name="Cheng J.F."/>
            <person name="Tapia R."/>
            <person name="Han C."/>
            <person name="Goodwin L."/>
            <person name="Pitluck S."/>
            <person name="Liolios K."/>
            <person name="Pagani I."/>
            <person name="Ivanova N."/>
            <person name="Mavromatis K."/>
            <person name="Chen A."/>
            <person name="Palaniappan K."/>
            <person name="Land M."/>
            <person name="Hauser L."/>
            <person name="Chang Y.J."/>
            <person name="Jeffries C.D."/>
            <person name="Detter J.C."/>
            <person name="Brambilla E."/>
            <person name="Rohde M."/>
            <person name="Goker M."/>
            <person name="Woyke T."/>
            <person name="Bristow J."/>
            <person name="Eisen J.A."/>
            <person name="Markowitz V."/>
            <person name="Hugenholtz P."/>
            <person name="Kyrpides N.C."/>
            <person name="Klenk H.P."/>
            <person name="Lucas S."/>
        </authorList>
    </citation>
    <scope>NUCLEOTIDE SEQUENCE [LARGE SCALE GENOMIC DNA]</scope>
    <source>
        <strain evidence="3">ATCC 35417 / DSM 20613 / JCM 6297 / CCUG 15421 / P 36-108</strain>
    </source>
</reference>
<dbReference type="HOGENOM" id="CLU_025928_1_0_10"/>
<keyword evidence="1" id="KW-0732">Signal</keyword>
<feature type="chain" id="PRO_5003209225" description="Lipoprotein" evidence="1">
    <location>
        <begin position="21"/>
        <end position="548"/>
    </location>
</feature>
<reference key="1">
    <citation type="submission" date="2010-11" db="EMBL/GenBank/DDBJ databases">
        <title>The complete genome of Bacteroides helcogenes P 36-108.</title>
        <authorList>
            <consortium name="US DOE Joint Genome Institute (JGI-PGF)"/>
            <person name="Lucas S."/>
            <person name="Copeland A."/>
            <person name="Lapidus A."/>
            <person name="Bruce D."/>
            <person name="Goodwin L."/>
            <person name="Pitluck S."/>
            <person name="Kyrpides N."/>
            <person name="Mavromatis K."/>
            <person name="Ivanova N."/>
            <person name="Zeytun A."/>
            <person name="Brettin T."/>
            <person name="Detter J.C."/>
            <person name="Tapia R."/>
            <person name="Han C."/>
            <person name="Land M."/>
            <person name="Hauser L."/>
            <person name="Markowitz V."/>
            <person name="Cheng J.-F."/>
            <person name="Hugenholtz P."/>
            <person name="Woyke T."/>
            <person name="Wu D."/>
            <person name="Gronow S."/>
            <person name="Wellnitz S."/>
            <person name="Brambilla E."/>
            <person name="Klenk H.-P."/>
            <person name="Eisen J.A."/>
        </authorList>
    </citation>
    <scope>NUCLEOTIDE SEQUENCE</scope>
    <source>
        <strain>P 36-108</strain>
    </source>
</reference>
<keyword evidence="3" id="KW-1185">Reference proteome</keyword>
<gene>
    <name evidence="2" type="ordered locus">Bache_0009</name>
</gene>
<dbReference type="Pfam" id="PF12741">
    <property type="entry name" value="SusD-like"/>
    <property type="match status" value="1"/>
</dbReference>
<dbReference type="InterPro" id="IPR024302">
    <property type="entry name" value="SusD-like"/>
</dbReference>
<feature type="signal peptide" evidence="1">
    <location>
        <begin position="1"/>
        <end position="20"/>
    </location>
</feature>
<organism evidence="2 3">
    <name type="scientific">Bacteroides helcogenes (strain ATCC 35417 / DSM 20613 / JCM 6297 / CCUG 15421 / P 36-108)</name>
    <dbReference type="NCBI Taxonomy" id="693979"/>
    <lineage>
        <taxon>Bacteria</taxon>
        <taxon>Pseudomonadati</taxon>
        <taxon>Bacteroidota</taxon>
        <taxon>Bacteroidia</taxon>
        <taxon>Bacteroidales</taxon>
        <taxon>Bacteroidaceae</taxon>
        <taxon>Bacteroides</taxon>
    </lineage>
</organism>
<sequence>MKIKKYLLLLASCGILTAGCDDYVNINKSTTGVTDEELEAGGLIYGTQLMEMQQRVVPIGSPTSTTGPGNDLAVTDVMSSGQYVGYFGMNNNWKMSTEATWDFTDNRMHYAYEQLYMKVYQPWVQIYQKIGTSEDMEKQEIMSIFNIVRVAGWLRATDCFGPIVYSNAGKGSLAPNPDKQEDVYKYMLKDLEACVNTLNKSASKIMPKYDLIYNGEPAKWVKFANSLMLRMAIRMRYVAPDLAKEYAIKALDSRNGGVIETKADEAKIGSSPKLPLLNSLIATIDYKENRMGATAWAYLKGYKDPRIEKYYTKGRAYGEEDYFAIAPGNAETKGEGENTAEFASAPKVTNSDPLYWFRASEVFFLKAEAALFKLIEGDAQALYEAGVKMSMDEWGINSDAASAYLNNGDGLPAEITVYNYYYATWGNSYSSNIQEGNVSPKWDAAAGTEKKLQQIITQKYIALYPNGVEAWTEYRRTGYPYLMRLYDTTFPNKIGAEATARTPERFKFSADEYKGNEEGMRQTTTLLGGPDKGSTKLWWVRSDRPVQR</sequence>
<dbReference type="KEGG" id="bhl:Bache_0009"/>
<dbReference type="RefSeq" id="WP_013545678.1">
    <property type="nucleotide sequence ID" value="NC_014933.1"/>
</dbReference>
<proteinExistence type="predicted"/>
<dbReference type="AlphaFoldDB" id="E6SR35"/>
<name>E6SR35_BACT6</name>
<dbReference type="eggNOG" id="COG4198">
    <property type="taxonomic scope" value="Bacteria"/>
</dbReference>
<dbReference type="OrthoDB" id="1387301at2"/>
<accession>E6SR35</accession>
<dbReference type="EMBL" id="CP002352">
    <property type="protein sequence ID" value="ADV42039.1"/>
    <property type="molecule type" value="Genomic_DNA"/>
</dbReference>